<feature type="region of interest" description="Disordered" evidence="1">
    <location>
        <begin position="1"/>
        <end position="91"/>
    </location>
</feature>
<evidence type="ECO:0000313" key="3">
    <source>
        <dbReference type="Proteomes" id="UP001323405"/>
    </source>
</evidence>
<proteinExistence type="predicted"/>
<comment type="caution">
    <text evidence="2">The sequence shown here is derived from an EMBL/GenBank/DDBJ whole genome shotgun (WGS) entry which is preliminary data.</text>
</comment>
<organism evidence="2 3">
    <name type="scientific">Podospora pseudocomata</name>
    <dbReference type="NCBI Taxonomy" id="2093779"/>
    <lineage>
        <taxon>Eukaryota</taxon>
        <taxon>Fungi</taxon>
        <taxon>Dikarya</taxon>
        <taxon>Ascomycota</taxon>
        <taxon>Pezizomycotina</taxon>
        <taxon>Sordariomycetes</taxon>
        <taxon>Sordariomycetidae</taxon>
        <taxon>Sordariales</taxon>
        <taxon>Podosporaceae</taxon>
        <taxon>Podospora</taxon>
    </lineage>
</organism>
<feature type="region of interest" description="Disordered" evidence="1">
    <location>
        <begin position="259"/>
        <end position="312"/>
    </location>
</feature>
<name>A0ABR0GH31_9PEZI</name>
<sequence length="561" mass="62456">MEQRQSQLAGKVTKTLPESRHAQTSVSHQNGGLFCLEELGSESKDPYDLSEDSQDDHEELKLRRPAKKARLSYVDRPAHSSAQNYPKNASVAVDYPTPKPTSELANASSTVNLWSFSTTDDLDAANPGSLAATVSKLDQFIDETYLQQCHPATPGTTLQKDANGALPSARHTMSLCSLPDSTRTWGHSENGNKQEDDPANHNGPPRNQETQELPYADCNMFDPRGVAVNLMSFSNMPKVEGEDESYSVASLDEEDLVKLADSIDRPSRQSPPTSVLRDMSSISSVGTCDPDLKRSFHGKPAEGPEEDEDLMDSDIDWSPIVDQLASEARPHSVDPPKSQPVPEILSTHSQKPELAPSHQLVVQPFNRPPFPSTLRDKSPVCGLSNNTVSRTCFRLGHLIAENVRNSSQNRDVVYELYARVNYSHRNRPSATQIPLFNVIKHENSFRTQHFQFMDLWKDLKPHVWGVLENWRPDGVLDKLSSIFLSAGPPPSQFSQQNEVERERKLCRCICRISKAPKGASQAGGRNKINNPEIGGWSMKVLWIEEVGWDAIEKMKSIICQE</sequence>
<feature type="compositionally biased region" description="Basic and acidic residues" evidence="1">
    <location>
        <begin position="190"/>
        <end position="199"/>
    </location>
</feature>
<feature type="compositionally biased region" description="Acidic residues" evidence="1">
    <location>
        <begin position="48"/>
        <end position="57"/>
    </location>
</feature>
<dbReference type="Proteomes" id="UP001323405">
    <property type="component" value="Unassembled WGS sequence"/>
</dbReference>
<dbReference type="EMBL" id="JAFFHA010000006">
    <property type="protein sequence ID" value="KAK4654894.1"/>
    <property type="molecule type" value="Genomic_DNA"/>
</dbReference>
<feature type="region of interest" description="Disordered" evidence="1">
    <location>
        <begin position="176"/>
        <end position="211"/>
    </location>
</feature>
<dbReference type="GeneID" id="87910011"/>
<dbReference type="RefSeq" id="XP_062743869.1">
    <property type="nucleotide sequence ID" value="XM_062890104.1"/>
</dbReference>
<reference evidence="2 3" key="1">
    <citation type="journal article" date="2023" name="bioRxiv">
        <title>High-quality genome assemblies of four members of thePodospora anserinaspecies complex.</title>
        <authorList>
            <person name="Ament-Velasquez S.L."/>
            <person name="Vogan A.A."/>
            <person name="Wallerman O."/>
            <person name="Hartmann F."/>
            <person name="Gautier V."/>
            <person name="Silar P."/>
            <person name="Giraud T."/>
            <person name="Johannesson H."/>
        </authorList>
    </citation>
    <scope>NUCLEOTIDE SEQUENCE [LARGE SCALE GENOMIC DNA]</scope>
    <source>
        <strain evidence="2 3">CBS 415.72m</strain>
    </source>
</reference>
<keyword evidence="3" id="KW-1185">Reference proteome</keyword>
<feature type="compositionally biased region" description="Polar residues" evidence="1">
    <location>
        <begin position="179"/>
        <end position="189"/>
    </location>
</feature>
<evidence type="ECO:0000256" key="1">
    <source>
        <dbReference type="SAM" id="MobiDB-lite"/>
    </source>
</evidence>
<feature type="compositionally biased region" description="Acidic residues" evidence="1">
    <location>
        <begin position="303"/>
        <end position="312"/>
    </location>
</feature>
<accession>A0ABR0GH31</accession>
<gene>
    <name evidence="2" type="ORF">QC762_406520</name>
</gene>
<protein>
    <submittedName>
        <fullName evidence="2">Uncharacterized protein</fullName>
    </submittedName>
</protein>
<evidence type="ECO:0000313" key="2">
    <source>
        <dbReference type="EMBL" id="KAK4654894.1"/>
    </source>
</evidence>
<feature type="compositionally biased region" description="Basic and acidic residues" evidence="1">
    <location>
        <begin position="290"/>
        <end position="302"/>
    </location>
</feature>